<evidence type="ECO:0000313" key="5">
    <source>
        <dbReference type="EMBL" id="HGZ44282.1"/>
    </source>
</evidence>
<name>A0A832I3I7_UNCEI</name>
<dbReference type="PIRSF" id="PIRSF001434">
    <property type="entry name" value="CGS"/>
    <property type="match status" value="1"/>
</dbReference>
<dbReference type="PANTHER" id="PTHR11808:SF80">
    <property type="entry name" value="CYSTATHIONINE GAMMA-LYASE"/>
    <property type="match status" value="1"/>
</dbReference>
<protein>
    <submittedName>
        <fullName evidence="5">Aminotransferase class I/II-fold pyridoxal phosphate-dependent enzyme</fullName>
    </submittedName>
</protein>
<feature type="modified residue" description="N6-(pyridoxal phosphate)lysine" evidence="3">
    <location>
        <position position="204"/>
    </location>
</feature>
<dbReference type="PANTHER" id="PTHR11808">
    <property type="entry name" value="TRANS-SULFURATION ENZYME FAMILY MEMBER"/>
    <property type="match status" value="1"/>
</dbReference>
<dbReference type="InterPro" id="IPR000277">
    <property type="entry name" value="Cys/Met-Metab_PyrdxlP-dep_enz"/>
</dbReference>
<dbReference type="GO" id="GO:0030170">
    <property type="term" value="F:pyridoxal phosphate binding"/>
    <property type="evidence" value="ECO:0007669"/>
    <property type="project" value="InterPro"/>
</dbReference>
<dbReference type="InterPro" id="IPR015424">
    <property type="entry name" value="PyrdxlP-dep_Trfase"/>
</dbReference>
<dbReference type="InterPro" id="IPR015422">
    <property type="entry name" value="PyrdxlP-dep_Trfase_small"/>
</dbReference>
<dbReference type="Gene3D" id="3.40.640.10">
    <property type="entry name" value="Type I PLP-dependent aspartate aminotransferase-like (Major domain)"/>
    <property type="match status" value="1"/>
</dbReference>
<comment type="cofactor">
    <cofactor evidence="1 4">
        <name>pyridoxal 5'-phosphate</name>
        <dbReference type="ChEBI" id="CHEBI:597326"/>
    </cofactor>
</comment>
<gene>
    <name evidence="5" type="ORF">ENR23_12860</name>
</gene>
<dbReference type="GO" id="GO:0008483">
    <property type="term" value="F:transaminase activity"/>
    <property type="evidence" value="ECO:0007669"/>
    <property type="project" value="UniProtKB-KW"/>
</dbReference>
<dbReference type="GO" id="GO:0005737">
    <property type="term" value="C:cytoplasm"/>
    <property type="evidence" value="ECO:0007669"/>
    <property type="project" value="TreeGrafter"/>
</dbReference>
<evidence type="ECO:0000256" key="1">
    <source>
        <dbReference type="ARBA" id="ARBA00001933"/>
    </source>
</evidence>
<reference evidence="5" key="1">
    <citation type="journal article" date="2020" name="mSystems">
        <title>Genome- and Community-Level Interaction Insights into Carbon Utilization and Element Cycling Functions of Hydrothermarchaeota in Hydrothermal Sediment.</title>
        <authorList>
            <person name="Zhou Z."/>
            <person name="Liu Y."/>
            <person name="Xu W."/>
            <person name="Pan J."/>
            <person name="Luo Z.H."/>
            <person name="Li M."/>
        </authorList>
    </citation>
    <scope>NUCLEOTIDE SEQUENCE [LARGE SCALE GENOMIC DNA]</scope>
    <source>
        <strain evidence="5">SpSt-381</strain>
    </source>
</reference>
<comment type="caution">
    <text evidence="5">The sequence shown here is derived from an EMBL/GenBank/DDBJ whole genome shotgun (WGS) entry which is preliminary data.</text>
</comment>
<dbReference type="EMBL" id="DSQF01000026">
    <property type="protein sequence ID" value="HGZ44282.1"/>
    <property type="molecule type" value="Genomic_DNA"/>
</dbReference>
<accession>A0A832I3I7</accession>
<evidence type="ECO:0000256" key="2">
    <source>
        <dbReference type="ARBA" id="ARBA00022898"/>
    </source>
</evidence>
<proteinExistence type="inferred from homology"/>
<comment type="similarity">
    <text evidence="4">Belongs to the trans-sulfuration enzymes family.</text>
</comment>
<dbReference type="GO" id="GO:0016846">
    <property type="term" value="F:carbon-sulfur lyase activity"/>
    <property type="evidence" value="ECO:0007669"/>
    <property type="project" value="TreeGrafter"/>
</dbReference>
<dbReference type="Gene3D" id="3.90.1150.10">
    <property type="entry name" value="Aspartate Aminotransferase, domain 1"/>
    <property type="match status" value="1"/>
</dbReference>
<evidence type="ECO:0000256" key="4">
    <source>
        <dbReference type="RuleBase" id="RU362118"/>
    </source>
</evidence>
<keyword evidence="5" id="KW-0032">Aminotransferase</keyword>
<keyword evidence="2 3" id="KW-0663">Pyridoxal phosphate</keyword>
<dbReference type="Pfam" id="PF01053">
    <property type="entry name" value="Cys_Met_Meta_PP"/>
    <property type="match status" value="1"/>
</dbReference>
<dbReference type="FunFam" id="3.40.640.10:FF:000046">
    <property type="entry name" value="Cystathionine gamma-lyase"/>
    <property type="match status" value="1"/>
</dbReference>
<keyword evidence="5" id="KW-0808">Transferase</keyword>
<dbReference type="SUPFAM" id="SSF53383">
    <property type="entry name" value="PLP-dependent transferases"/>
    <property type="match status" value="1"/>
</dbReference>
<sequence length="402" mass="43724">MRFDPATRVQDFLVFGEYGDVNPSITDSSTFTFLNPKTMEEAFEHDIEGCFLYSRHWNPINKYLADALARMEDGESAQVMASGMGAISATLLALCSGGDEIVAGRTIYGGTYALMKNLLPRFGIVTRFVDIGDLDAVRAAFTSHTRVLYVESISNPLLEVADLPALAAVAHAHGATLVVDNTFSPMVISPLRHGADIVVHSMTKFINGTSDCVAGCVVGSHAFIDRLNDVNAGTSMLLGPVLDSLRAASILKNLHSLHIRMARHGENALVLARRLRRRGLTVHYPGLEEHSGHALIQRLMNPGYGFGGMMTLDAGTSENANRLMARMQEAKVGYLAVSLGYFKTLFSAPGHSTSSEIPREERERMGISDGLIRFSIGLDHDIERTADTIERCIEEVGVLAAR</sequence>
<dbReference type="InterPro" id="IPR015421">
    <property type="entry name" value="PyrdxlP-dep_Trfase_major"/>
</dbReference>
<organism evidence="5">
    <name type="scientific">Eiseniibacteriota bacterium</name>
    <dbReference type="NCBI Taxonomy" id="2212470"/>
    <lineage>
        <taxon>Bacteria</taxon>
        <taxon>Candidatus Eiseniibacteriota</taxon>
    </lineage>
</organism>
<dbReference type="AlphaFoldDB" id="A0A832I3I7"/>
<evidence type="ECO:0000256" key="3">
    <source>
        <dbReference type="PIRSR" id="PIRSR001434-2"/>
    </source>
</evidence>
<dbReference type="GO" id="GO:0019346">
    <property type="term" value="P:transsulfuration"/>
    <property type="evidence" value="ECO:0007669"/>
    <property type="project" value="InterPro"/>
</dbReference>